<dbReference type="Gene3D" id="3.40.50.300">
    <property type="entry name" value="P-loop containing nucleotide triphosphate hydrolases"/>
    <property type="match status" value="1"/>
</dbReference>
<dbReference type="InterPro" id="IPR001806">
    <property type="entry name" value="Small_GTPase"/>
</dbReference>
<protein>
    <submittedName>
        <fullName evidence="3">Ras-related protein Rab-27B</fullName>
    </submittedName>
</protein>
<dbReference type="PROSITE" id="PS51419">
    <property type="entry name" value="RAB"/>
    <property type="match status" value="1"/>
</dbReference>
<keyword evidence="4" id="KW-1185">Reference proteome</keyword>
<dbReference type="InterPro" id="IPR027417">
    <property type="entry name" value="P-loop_NTPase"/>
</dbReference>
<dbReference type="Proteomes" id="UP000179807">
    <property type="component" value="Unassembled WGS sequence"/>
</dbReference>
<evidence type="ECO:0000256" key="2">
    <source>
        <dbReference type="ARBA" id="ARBA00023134"/>
    </source>
</evidence>
<evidence type="ECO:0000313" key="3">
    <source>
        <dbReference type="EMBL" id="OHS93780.1"/>
    </source>
</evidence>
<dbReference type="NCBIfam" id="TIGR00231">
    <property type="entry name" value="small_GTP"/>
    <property type="match status" value="1"/>
</dbReference>
<keyword evidence="2" id="KW-0342">GTP-binding</keyword>
<dbReference type="GO" id="GO:0003924">
    <property type="term" value="F:GTPase activity"/>
    <property type="evidence" value="ECO:0007669"/>
    <property type="project" value="InterPro"/>
</dbReference>
<proteinExistence type="predicted"/>
<dbReference type="CDD" id="cd00154">
    <property type="entry name" value="Rab"/>
    <property type="match status" value="1"/>
</dbReference>
<gene>
    <name evidence="3" type="ORF">TRFO_11587</name>
</gene>
<dbReference type="OrthoDB" id="25896at2759"/>
<dbReference type="GO" id="GO:0005525">
    <property type="term" value="F:GTP binding"/>
    <property type="evidence" value="ECO:0007669"/>
    <property type="project" value="UniProtKB-KW"/>
</dbReference>
<dbReference type="SMART" id="SM00175">
    <property type="entry name" value="RAB"/>
    <property type="match status" value="1"/>
</dbReference>
<sequence>MNSIVSCKIIVVGDTSVGKTTFIHSYFDDQENLQKPVPTLSADFRSTLISKDNRKFQLQIWDTAGQERFRSITKPYFRGSAGAFVLFDLSCYSSFEAVDKWIEDIKLENSGKNMAIILVGNKSDLIDRKEVPFPEIQQKAGKYNIQYFEISAITGKGIPEVMQGLIESLEQNIDFTVQYTTADSGMVFIPEETQQSFCC</sequence>
<dbReference type="PROSITE" id="PS51420">
    <property type="entry name" value="RHO"/>
    <property type="match status" value="1"/>
</dbReference>
<dbReference type="RefSeq" id="XP_068346917.1">
    <property type="nucleotide sequence ID" value="XM_068496117.1"/>
</dbReference>
<dbReference type="InterPro" id="IPR050227">
    <property type="entry name" value="Rab"/>
</dbReference>
<accession>A0A1J4J980</accession>
<name>A0A1J4J980_9EUKA</name>
<comment type="caution">
    <text evidence="3">The sequence shown here is derived from an EMBL/GenBank/DDBJ whole genome shotgun (WGS) entry which is preliminary data.</text>
</comment>
<dbReference type="SUPFAM" id="SSF52540">
    <property type="entry name" value="P-loop containing nucleoside triphosphate hydrolases"/>
    <property type="match status" value="1"/>
</dbReference>
<dbReference type="FunFam" id="3.40.50.300:FF:001462">
    <property type="entry name" value="Small GTP-binding protein, putative"/>
    <property type="match status" value="1"/>
</dbReference>
<dbReference type="VEuPathDB" id="TrichDB:TRFO_11587"/>
<dbReference type="EMBL" id="MLAK01001371">
    <property type="protein sequence ID" value="OHS93780.1"/>
    <property type="molecule type" value="Genomic_DNA"/>
</dbReference>
<dbReference type="SMART" id="SM00173">
    <property type="entry name" value="RAS"/>
    <property type="match status" value="1"/>
</dbReference>
<evidence type="ECO:0000256" key="1">
    <source>
        <dbReference type="ARBA" id="ARBA00022741"/>
    </source>
</evidence>
<dbReference type="AlphaFoldDB" id="A0A1J4J980"/>
<dbReference type="PROSITE" id="PS51421">
    <property type="entry name" value="RAS"/>
    <property type="match status" value="1"/>
</dbReference>
<dbReference type="PANTHER" id="PTHR47977">
    <property type="entry name" value="RAS-RELATED PROTEIN RAB"/>
    <property type="match status" value="1"/>
</dbReference>
<evidence type="ECO:0000313" key="4">
    <source>
        <dbReference type="Proteomes" id="UP000179807"/>
    </source>
</evidence>
<dbReference type="SMART" id="SM00174">
    <property type="entry name" value="RHO"/>
    <property type="match status" value="1"/>
</dbReference>
<organism evidence="3 4">
    <name type="scientific">Tritrichomonas foetus</name>
    <dbReference type="NCBI Taxonomy" id="1144522"/>
    <lineage>
        <taxon>Eukaryota</taxon>
        <taxon>Metamonada</taxon>
        <taxon>Parabasalia</taxon>
        <taxon>Tritrichomonadida</taxon>
        <taxon>Tritrichomonadidae</taxon>
        <taxon>Tritrichomonas</taxon>
    </lineage>
</organism>
<dbReference type="InterPro" id="IPR005225">
    <property type="entry name" value="Small_GTP-bd"/>
</dbReference>
<dbReference type="PRINTS" id="PR00449">
    <property type="entry name" value="RASTRNSFRMNG"/>
</dbReference>
<keyword evidence="1" id="KW-0547">Nucleotide-binding</keyword>
<reference evidence="3" key="1">
    <citation type="submission" date="2016-10" db="EMBL/GenBank/DDBJ databases">
        <authorList>
            <person name="Benchimol M."/>
            <person name="Almeida L.G."/>
            <person name="Vasconcelos A.T."/>
            <person name="Perreira-Neves A."/>
            <person name="Rosa I.A."/>
            <person name="Tasca T."/>
            <person name="Bogo M.R."/>
            <person name="de Souza W."/>
        </authorList>
    </citation>
    <scope>NUCLEOTIDE SEQUENCE [LARGE SCALE GENOMIC DNA]</scope>
    <source>
        <strain evidence="3">K</strain>
    </source>
</reference>
<dbReference type="SMART" id="SM00176">
    <property type="entry name" value="RAN"/>
    <property type="match status" value="1"/>
</dbReference>
<dbReference type="Pfam" id="PF00071">
    <property type="entry name" value="Ras"/>
    <property type="match status" value="1"/>
</dbReference>
<dbReference type="GeneID" id="94830821"/>